<keyword evidence="3 5" id="KW-0687">Ribonucleoprotein</keyword>
<dbReference type="PANTHER" id="PTHR39080:SF1">
    <property type="entry name" value="LARGE RIBOSOMAL SUBUNIT PROTEIN BL28A"/>
    <property type="match status" value="1"/>
</dbReference>
<evidence type="ECO:0000256" key="2">
    <source>
        <dbReference type="ARBA" id="ARBA00022980"/>
    </source>
</evidence>
<dbReference type="NCBIfam" id="TIGR00009">
    <property type="entry name" value="L28"/>
    <property type="match status" value="1"/>
</dbReference>
<evidence type="ECO:0000256" key="3">
    <source>
        <dbReference type="ARBA" id="ARBA00023274"/>
    </source>
</evidence>
<dbReference type="GO" id="GO:0006412">
    <property type="term" value="P:translation"/>
    <property type="evidence" value="ECO:0007669"/>
    <property type="project" value="UniProtKB-UniRule"/>
</dbReference>
<dbReference type="GO" id="GO:0003735">
    <property type="term" value="F:structural constituent of ribosome"/>
    <property type="evidence" value="ECO:0007669"/>
    <property type="project" value="InterPro"/>
</dbReference>
<dbReference type="GO" id="GO:0005840">
    <property type="term" value="C:ribosome"/>
    <property type="evidence" value="ECO:0007669"/>
    <property type="project" value="UniProtKB-KW"/>
</dbReference>
<dbReference type="OrthoDB" id="9805609at2"/>
<evidence type="ECO:0000256" key="1">
    <source>
        <dbReference type="ARBA" id="ARBA00008760"/>
    </source>
</evidence>
<dbReference type="GO" id="GO:1990904">
    <property type="term" value="C:ribonucleoprotein complex"/>
    <property type="evidence" value="ECO:0007669"/>
    <property type="project" value="UniProtKB-KW"/>
</dbReference>
<name>A0A660L425_9BACL</name>
<dbReference type="HAMAP" id="MF_00373">
    <property type="entry name" value="Ribosomal_bL28"/>
    <property type="match status" value="1"/>
</dbReference>
<evidence type="ECO:0000313" key="7">
    <source>
        <dbReference type="Proteomes" id="UP000267019"/>
    </source>
</evidence>
<reference evidence="6 7" key="1">
    <citation type="submission" date="2018-10" db="EMBL/GenBank/DDBJ databases">
        <title>Genomic Encyclopedia of Type Strains, Phase IV (KMG-IV): sequencing the most valuable type-strain genomes for metagenomic binning, comparative biology and taxonomic classification.</title>
        <authorList>
            <person name="Goeker M."/>
        </authorList>
    </citation>
    <scope>NUCLEOTIDE SEQUENCE [LARGE SCALE GENOMIC DNA]</scope>
    <source>
        <strain evidence="6 7">DSM 22653</strain>
    </source>
</reference>
<evidence type="ECO:0000313" key="6">
    <source>
        <dbReference type="EMBL" id="RKQ88771.1"/>
    </source>
</evidence>
<dbReference type="RefSeq" id="WP_121443677.1">
    <property type="nucleotide sequence ID" value="NZ_RBIJ01000001.1"/>
</dbReference>
<dbReference type="InterPro" id="IPR050096">
    <property type="entry name" value="Bacterial_rp_bL28"/>
</dbReference>
<sequence length="62" mass="7190">MGRVCYVTGKKPMFGNRRSHSMKASRRKFSPNLKKVRILVDGKPKRVWVHVKALKKGLVQRV</sequence>
<dbReference type="Proteomes" id="UP000267019">
    <property type="component" value="Unassembled WGS sequence"/>
</dbReference>
<dbReference type="SUPFAM" id="SSF143800">
    <property type="entry name" value="L28p-like"/>
    <property type="match status" value="1"/>
</dbReference>
<keyword evidence="7" id="KW-1185">Reference proteome</keyword>
<evidence type="ECO:0000256" key="4">
    <source>
        <dbReference type="ARBA" id="ARBA00035174"/>
    </source>
</evidence>
<dbReference type="Pfam" id="PF00830">
    <property type="entry name" value="Ribosomal_L28"/>
    <property type="match status" value="1"/>
</dbReference>
<keyword evidence="2 5" id="KW-0689">Ribosomal protein</keyword>
<evidence type="ECO:0000256" key="5">
    <source>
        <dbReference type="HAMAP-Rule" id="MF_00373"/>
    </source>
</evidence>
<accession>A0A660L425</accession>
<dbReference type="InterPro" id="IPR001383">
    <property type="entry name" value="Ribosomal_bL28_bact-type"/>
</dbReference>
<gene>
    <name evidence="5" type="primary">rpmB</name>
    <name evidence="6" type="ORF">C7438_0412</name>
</gene>
<dbReference type="InterPro" id="IPR034704">
    <property type="entry name" value="Ribosomal_bL28/bL31-like_sf"/>
</dbReference>
<dbReference type="PANTHER" id="PTHR39080">
    <property type="entry name" value="50S RIBOSOMAL PROTEIN L28"/>
    <property type="match status" value="1"/>
</dbReference>
<organism evidence="6 7">
    <name type="scientific">Brockia lithotrophica</name>
    <dbReference type="NCBI Taxonomy" id="933949"/>
    <lineage>
        <taxon>Bacteria</taxon>
        <taxon>Bacillati</taxon>
        <taxon>Bacillota</taxon>
        <taxon>Bacilli</taxon>
        <taxon>Bacillales</taxon>
        <taxon>Bacillales Family X. Incertae Sedis</taxon>
        <taxon>Brockia</taxon>
    </lineage>
</organism>
<protein>
    <recommendedName>
        <fullName evidence="4 5">Large ribosomal subunit protein bL28</fullName>
    </recommendedName>
</protein>
<dbReference type="InterPro" id="IPR026569">
    <property type="entry name" value="Ribosomal_bL28"/>
</dbReference>
<comment type="similarity">
    <text evidence="1 5">Belongs to the bacterial ribosomal protein bL28 family.</text>
</comment>
<dbReference type="EMBL" id="RBIJ01000001">
    <property type="protein sequence ID" value="RKQ88771.1"/>
    <property type="molecule type" value="Genomic_DNA"/>
</dbReference>
<dbReference type="InterPro" id="IPR037147">
    <property type="entry name" value="Ribosomal_bL28_sf"/>
</dbReference>
<proteinExistence type="inferred from homology"/>
<comment type="caution">
    <text evidence="6">The sequence shown here is derived from an EMBL/GenBank/DDBJ whole genome shotgun (WGS) entry which is preliminary data.</text>
</comment>
<dbReference type="AlphaFoldDB" id="A0A660L425"/>
<dbReference type="Gene3D" id="2.30.170.40">
    <property type="entry name" value="Ribosomal protein L28/L24"/>
    <property type="match status" value="1"/>
</dbReference>